<feature type="region of interest" description="Disordered" evidence="1">
    <location>
        <begin position="1"/>
        <end position="29"/>
    </location>
</feature>
<dbReference type="KEGG" id="vg:19738754"/>
<evidence type="ECO:0000259" key="2">
    <source>
        <dbReference type="Pfam" id="PF12299"/>
    </source>
</evidence>
<keyword evidence="4" id="KW-1185">Reference proteome</keyword>
<proteinExistence type="predicted"/>
<sequence>MQISSLETMMEEMRIDRQKIDDDRQRAEEDRRQAVMYRQRAEERSVKQEQLLLSIGYNLQELQEQKEEDAYKIDALIDQNEETNEKLDVVVERLGIAVEDRAPRLKRVAIRERFVLFKKNTLRNEPFQYYAIRGQSVYVNGRLSKLQLEKYPNMVILIDILCQPNPRNLFLRFKERIDGQPEWEDNFTYAGNNVGCSPQLEQKMVQIFETLDDEKRDV</sequence>
<dbReference type="OrthoDB" id="13638at10239"/>
<dbReference type="GeneID" id="19738754"/>
<evidence type="ECO:0000256" key="1">
    <source>
        <dbReference type="SAM" id="MobiDB-lite"/>
    </source>
</evidence>
<dbReference type="Pfam" id="PF12299">
    <property type="entry name" value="DUF3627"/>
    <property type="match status" value="1"/>
</dbReference>
<gene>
    <name evidence="3" type="primary">170R</name>
    <name evidence="3" type="ORF">IIV31_170R</name>
</gene>
<dbReference type="EMBL" id="HF920637">
    <property type="protein sequence ID" value="CCV02542.1"/>
    <property type="molecule type" value="Genomic_DNA"/>
</dbReference>
<dbReference type="Proteomes" id="UP000114278">
    <property type="component" value="Segment"/>
</dbReference>
<evidence type="ECO:0000313" key="4">
    <source>
        <dbReference type="Proteomes" id="UP000114278"/>
    </source>
</evidence>
<feature type="compositionally biased region" description="Basic and acidic residues" evidence="1">
    <location>
        <begin position="11"/>
        <end position="29"/>
    </location>
</feature>
<feature type="domain" description="DUF3627" evidence="2">
    <location>
        <begin position="91"/>
        <end position="184"/>
    </location>
</feature>
<reference evidence="3 4" key="1">
    <citation type="journal article" date="2014" name="J. Gen. Virol.">
        <title>Genome sequence of a crustacean iridovirus, IIV31, isolated from the pill bug, Armadillidium vulgare.</title>
        <authorList>
            <person name="Piegu B."/>
            <person name="Guizard S."/>
            <person name="Yeping T."/>
            <person name="Cruaud C."/>
            <person name="Asgari S."/>
            <person name="Bideshi D.K."/>
            <person name="Federici B.A."/>
            <person name="Bigot Y."/>
        </authorList>
    </citation>
    <scope>NUCLEOTIDE SEQUENCE [LARGE SCALE GENOMIC DNA]</scope>
</reference>
<dbReference type="InterPro" id="IPR022549">
    <property type="entry name" value="DUF3627"/>
</dbReference>
<accession>A0A068QKN3</accession>
<name>A0A068QKN3_9VIRU</name>
<protein>
    <recommendedName>
        <fullName evidence="2">DUF3627 domain-containing protein</fullName>
    </recommendedName>
</protein>
<dbReference type="RefSeq" id="YP_009046784.1">
    <property type="nucleotide sequence ID" value="NC_024451.1"/>
</dbReference>
<evidence type="ECO:0000313" key="3">
    <source>
        <dbReference type="EMBL" id="CCV02542.1"/>
    </source>
</evidence>
<organism evidence="3 4">
    <name type="scientific">Armadillidium vulgare iridescent virus</name>
    <dbReference type="NCBI Taxonomy" id="72201"/>
    <lineage>
        <taxon>Viruses</taxon>
        <taxon>Varidnaviria</taxon>
        <taxon>Bamfordvirae</taxon>
        <taxon>Nucleocytoviricota</taxon>
        <taxon>Megaviricetes</taxon>
        <taxon>Pimascovirales</taxon>
        <taxon>Pimascovirales incertae sedis</taxon>
        <taxon>Iridoviridae</taxon>
        <taxon>Betairidovirinae</taxon>
        <taxon>Iridovirus</taxon>
        <taxon>Iridovirus armadillidium1</taxon>
        <taxon>Invertebrate iridescent virus 31</taxon>
    </lineage>
</organism>